<keyword evidence="1" id="KW-1133">Transmembrane helix</keyword>
<feature type="transmembrane region" description="Helical" evidence="1">
    <location>
        <begin position="34"/>
        <end position="56"/>
    </location>
</feature>
<proteinExistence type="predicted"/>
<protein>
    <submittedName>
        <fullName evidence="2">Uncharacterized protein</fullName>
    </submittedName>
</protein>
<name>A0A919P399_9CELL</name>
<comment type="caution">
    <text evidence="2">The sequence shown here is derived from an EMBL/GenBank/DDBJ whole genome shotgun (WGS) entry which is preliminary data.</text>
</comment>
<feature type="transmembrane region" description="Helical" evidence="1">
    <location>
        <begin position="207"/>
        <end position="231"/>
    </location>
</feature>
<evidence type="ECO:0000313" key="2">
    <source>
        <dbReference type="EMBL" id="GIG21347.1"/>
    </source>
</evidence>
<keyword evidence="3" id="KW-1185">Reference proteome</keyword>
<dbReference type="Proteomes" id="UP000632740">
    <property type="component" value="Unassembled WGS sequence"/>
</dbReference>
<keyword evidence="1" id="KW-0472">Membrane</keyword>
<gene>
    <name evidence="2" type="ORF">Cch01nite_20710</name>
</gene>
<feature type="transmembrane region" description="Helical" evidence="1">
    <location>
        <begin position="62"/>
        <end position="80"/>
    </location>
</feature>
<reference evidence="2" key="1">
    <citation type="submission" date="2021-01" db="EMBL/GenBank/DDBJ databases">
        <title>Whole genome shotgun sequence of Cellulomonas chitinilytica NBRC 110799.</title>
        <authorList>
            <person name="Komaki H."/>
            <person name="Tamura T."/>
        </authorList>
    </citation>
    <scope>NUCLEOTIDE SEQUENCE</scope>
    <source>
        <strain evidence="2">NBRC 110799</strain>
    </source>
</reference>
<dbReference type="EMBL" id="BONK01000006">
    <property type="protein sequence ID" value="GIG21347.1"/>
    <property type="molecule type" value="Genomic_DNA"/>
</dbReference>
<organism evidence="2 3">
    <name type="scientific">Cellulomonas chitinilytica</name>
    <dbReference type="NCBI Taxonomy" id="398759"/>
    <lineage>
        <taxon>Bacteria</taxon>
        <taxon>Bacillati</taxon>
        <taxon>Actinomycetota</taxon>
        <taxon>Actinomycetes</taxon>
        <taxon>Micrococcales</taxon>
        <taxon>Cellulomonadaceae</taxon>
        <taxon>Cellulomonas</taxon>
    </lineage>
</organism>
<dbReference type="RefSeq" id="WP_203752846.1">
    <property type="nucleotide sequence ID" value="NZ_BONK01000006.1"/>
</dbReference>
<keyword evidence="1" id="KW-0812">Transmembrane</keyword>
<dbReference type="AlphaFoldDB" id="A0A919P399"/>
<feature type="transmembrane region" description="Helical" evidence="1">
    <location>
        <begin position="237"/>
        <end position="260"/>
    </location>
</feature>
<evidence type="ECO:0000313" key="3">
    <source>
        <dbReference type="Proteomes" id="UP000632740"/>
    </source>
</evidence>
<evidence type="ECO:0000256" key="1">
    <source>
        <dbReference type="SAM" id="Phobius"/>
    </source>
</evidence>
<accession>A0A919P399</accession>
<sequence>MESLAEPSSLVWRSHVTDASWARRLTHAAWRDQLARPAAGVWAALLLLLAFVVLVAPHGGGRAVLVVLAVEAAVLAGLYARSRALVARRVPVGTELGLALADDRLVTRGPQGVSDAPYAGFAGPPVVRDGVVVLRFRSNGVSMYLPAELLPGRTADDLSRRIRAAANRGTAATTVSPLGSEVVDGTTSCTVDAGYSRRLARAAYVELSLRTQVAAVALVAVVAGGVALLLASDGVPTGAVVAMAVLPLLAPCGVFAGSYVRLRRRLVQQVPAGWTYRARLGESTLRCEAPLSTWELEYSVFGPVRVRGEVVFVRVRGTRFFQMLPGALFPGPALDDLRRRIAAASPGATRR</sequence>